<dbReference type="STRING" id="763406.A0A1E3NRV3"/>
<dbReference type="PIRSF" id="PIRSF015730">
    <property type="entry name" value="TFAR19"/>
    <property type="match status" value="1"/>
</dbReference>
<accession>A0A1E3NRV3</accession>
<dbReference type="InterPro" id="IPR036883">
    <property type="entry name" value="PDCD5-like_sf"/>
</dbReference>
<name>A0A1E3NRV3_9ASCO</name>
<dbReference type="OrthoDB" id="10252486at2759"/>
<dbReference type="InterPro" id="IPR002836">
    <property type="entry name" value="PDCD5-like"/>
</dbReference>
<dbReference type="Proteomes" id="UP000094455">
    <property type="component" value="Unassembled WGS sequence"/>
</dbReference>
<gene>
    <name evidence="3" type="ORF">PICMEDRAFT_70422</name>
</gene>
<dbReference type="PANTHER" id="PTHR10840:SF0">
    <property type="entry name" value="PROGRAMMED CELL DEATH PROTEIN 5"/>
    <property type="match status" value="1"/>
</dbReference>
<keyword evidence="4" id="KW-1185">Reference proteome</keyword>
<feature type="region of interest" description="Disordered" evidence="2">
    <location>
        <begin position="11"/>
        <end position="44"/>
    </location>
</feature>
<dbReference type="GO" id="GO:0003677">
    <property type="term" value="F:DNA binding"/>
    <property type="evidence" value="ECO:0007669"/>
    <property type="project" value="InterPro"/>
</dbReference>
<evidence type="ECO:0000313" key="4">
    <source>
        <dbReference type="Proteomes" id="UP000094455"/>
    </source>
</evidence>
<dbReference type="PANTHER" id="PTHR10840">
    <property type="entry name" value="PROGRAMMED CELL DEATH PROTEIN 5"/>
    <property type="match status" value="1"/>
</dbReference>
<evidence type="ECO:0000313" key="3">
    <source>
        <dbReference type="EMBL" id="ODQ48822.1"/>
    </source>
</evidence>
<feature type="compositionally biased region" description="Gly residues" evidence="2">
    <location>
        <begin position="22"/>
        <end position="33"/>
    </location>
</feature>
<feature type="region of interest" description="Disordered" evidence="2">
    <location>
        <begin position="127"/>
        <end position="146"/>
    </location>
</feature>
<dbReference type="GO" id="GO:0005634">
    <property type="term" value="C:nucleus"/>
    <property type="evidence" value="ECO:0007669"/>
    <property type="project" value="TreeGrafter"/>
</dbReference>
<proteinExistence type="inferred from homology"/>
<dbReference type="SUPFAM" id="SSF46950">
    <property type="entry name" value="Double-stranded DNA-binding domain"/>
    <property type="match status" value="1"/>
</dbReference>
<dbReference type="RefSeq" id="XP_019019935.1">
    <property type="nucleotide sequence ID" value="XM_019163636.1"/>
</dbReference>
<dbReference type="AlphaFoldDB" id="A0A1E3NRV3"/>
<feature type="compositionally biased region" description="Acidic residues" evidence="2">
    <location>
        <begin position="137"/>
        <end position="146"/>
    </location>
</feature>
<dbReference type="Gene3D" id="1.10.8.140">
    <property type="entry name" value="PDCD5-like"/>
    <property type="match status" value="1"/>
</dbReference>
<evidence type="ECO:0000256" key="2">
    <source>
        <dbReference type="SAM" id="MobiDB-lite"/>
    </source>
</evidence>
<dbReference type="GO" id="GO:0006915">
    <property type="term" value="P:apoptotic process"/>
    <property type="evidence" value="ECO:0007669"/>
    <property type="project" value="EnsemblFungi"/>
</dbReference>
<protein>
    <recommendedName>
        <fullName evidence="5">Programmed cell death protein 5</fullName>
    </recommendedName>
</protein>
<dbReference type="GO" id="GO:0005829">
    <property type="term" value="C:cytosol"/>
    <property type="evidence" value="ECO:0007669"/>
    <property type="project" value="TreeGrafter"/>
</dbReference>
<evidence type="ECO:0008006" key="5">
    <source>
        <dbReference type="Google" id="ProtNLM"/>
    </source>
</evidence>
<sequence length="146" mass="16184">MDDAELQAIRAARLQEMQRNAQGGGGSGSGVSGSGDDARDKANNVNEGILNQILDQSAKERLNRVRMVKPERVLGVENYLVRLVQSGGLRAKVTEADIVDILDKIAQEERKNTTTRIKFERRDYVDANAGASRRSEDDSEDDFFDE</sequence>
<evidence type="ECO:0000256" key="1">
    <source>
        <dbReference type="ARBA" id="ARBA00010490"/>
    </source>
</evidence>
<dbReference type="EMBL" id="KV454001">
    <property type="protein sequence ID" value="ODQ48822.1"/>
    <property type="molecule type" value="Genomic_DNA"/>
</dbReference>
<dbReference type="GeneID" id="30180323"/>
<dbReference type="Pfam" id="PF01984">
    <property type="entry name" value="dsDNA_bind"/>
    <property type="match status" value="1"/>
</dbReference>
<comment type="similarity">
    <text evidence="1">Belongs to the PDCD5 family.</text>
</comment>
<reference evidence="3 4" key="1">
    <citation type="journal article" date="2016" name="Proc. Natl. Acad. Sci. U.S.A.">
        <title>Comparative genomics of biotechnologically important yeasts.</title>
        <authorList>
            <person name="Riley R."/>
            <person name="Haridas S."/>
            <person name="Wolfe K.H."/>
            <person name="Lopes M.R."/>
            <person name="Hittinger C.T."/>
            <person name="Goeker M."/>
            <person name="Salamov A.A."/>
            <person name="Wisecaver J.H."/>
            <person name="Long T.M."/>
            <person name="Calvey C.H."/>
            <person name="Aerts A.L."/>
            <person name="Barry K.W."/>
            <person name="Choi C."/>
            <person name="Clum A."/>
            <person name="Coughlan A.Y."/>
            <person name="Deshpande S."/>
            <person name="Douglass A.P."/>
            <person name="Hanson S.J."/>
            <person name="Klenk H.-P."/>
            <person name="LaButti K.M."/>
            <person name="Lapidus A."/>
            <person name="Lindquist E.A."/>
            <person name="Lipzen A.M."/>
            <person name="Meier-Kolthoff J.P."/>
            <person name="Ohm R.A."/>
            <person name="Otillar R.P."/>
            <person name="Pangilinan J.L."/>
            <person name="Peng Y."/>
            <person name="Rokas A."/>
            <person name="Rosa C.A."/>
            <person name="Scheuner C."/>
            <person name="Sibirny A.A."/>
            <person name="Slot J.C."/>
            <person name="Stielow J.B."/>
            <person name="Sun H."/>
            <person name="Kurtzman C.P."/>
            <person name="Blackwell M."/>
            <person name="Grigoriev I.V."/>
            <person name="Jeffries T.W."/>
        </authorList>
    </citation>
    <scope>NUCLEOTIDE SEQUENCE [LARGE SCALE GENOMIC DNA]</scope>
    <source>
        <strain evidence="3 4">NRRL Y-2026</strain>
    </source>
</reference>
<organism evidence="3 4">
    <name type="scientific">Pichia membranifaciens NRRL Y-2026</name>
    <dbReference type="NCBI Taxonomy" id="763406"/>
    <lineage>
        <taxon>Eukaryota</taxon>
        <taxon>Fungi</taxon>
        <taxon>Dikarya</taxon>
        <taxon>Ascomycota</taxon>
        <taxon>Saccharomycotina</taxon>
        <taxon>Pichiomycetes</taxon>
        <taxon>Pichiales</taxon>
        <taxon>Pichiaceae</taxon>
        <taxon>Pichia</taxon>
    </lineage>
</organism>